<dbReference type="EMBL" id="BKCJ010080528">
    <property type="protein sequence ID" value="GEW92354.1"/>
    <property type="molecule type" value="Genomic_DNA"/>
</dbReference>
<sequence>MVRSLANDSWLQLGTWENLEALFESKSNSGELDSTRLGVLKSLRFERNTFLSFPKDDVAKVEEDEDDEVSAEDASKHEGKIVELDNDTDVTLVDVDAEVEMDTNIQGRMAESQAKAYNLDLQHSEKVLSMQDTDEAEPAEVEEVLKVVTTTKLMTKVVTTDTPITTAAQVPKASAPRRRRGVVIQDPEETTAASVIVHSEIDMDEAFSRQLEAELNANINWNDVIEQVKRSKNQDNTVMRYQALKRKPMTEAQARKNMIIYLKNMAVFKMNFFKGMTYNGIRPLFEKHYNSNQAFLERVEKEVIIQEKEIEEEGSKRKGESLEQDIAKKQRMDEEERREVLETLCMLVKEIFESIELKNFSDDFLLNILKIMFEKSKIMFLLVEKKYPLTHFTLEQMLNNVRLEVKEESEMSLELLRLVRRQLNEGYVPE</sequence>
<evidence type="ECO:0000313" key="1">
    <source>
        <dbReference type="EMBL" id="GEW92354.1"/>
    </source>
</evidence>
<comment type="caution">
    <text evidence="1">The sequence shown here is derived from an EMBL/GenBank/DDBJ whole genome shotgun (WGS) entry which is preliminary data.</text>
</comment>
<organism evidence="1">
    <name type="scientific">Tanacetum cinerariifolium</name>
    <name type="common">Dalmatian daisy</name>
    <name type="synonym">Chrysanthemum cinerariifolium</name>
    <dbReference type="NCBI Taxonomy" id="118510"/>
    <lineage>
        <taxon>Eukaryota</taxon>
        <taxon>Viridiplantae</taxon>
        <taxon>Streptophyta</taxon>
        <taxon>Embryophyta</taxon>
        <taxon>Tracheophyta</taxon>
        <taxon>Spermatophyta</taxon>
        <taxon>Magnoliopsida</taxon>
        <taxon>eudicotyledons</taxon>
        <taxon>Gunneridae</taxon>
        <taxon>Pentapetalae</taxon>
        <taxon>asterids</taxon>
        <taxon>campanulids</taxon>
        <taxon>Asterales</taxon>
        <taxon>Asteraceae</taxon>
        <taxon>Asteroideae</taxon>
        <taxon>Anthemideae</taxon>
        <taxon>Anthemidinae</taxon>
        <taxon>Tanacetum</taxon>
    </lineage>
</organism>
<accession>A0A699GYD2</accession>
<reference evidence="1" key="1">
    <citation type="journal article" date="2019" name="Sci. Rep.">
        <title>Draft genome of Tanacetum cinerariifolium, the natural source of mosquito coil.</title>
        <authorList>
            <person name="Yamashiro T."/>
            <person name="Shiraishi A."/>
            <person name="Satake H."/>
            <person name="Nakayama K."/>
        </authorList>
    </citation>
    <scope>NUCLEOTIDE SEQUENCE</scope>
</reference>
<dbReference type="AlphaFoldDB" id="A0A699GYD2"/>
<gene>
    <name evidence="1" type="ORF">Tci_264330</name>
</gene>
<protein>
    <submittedName>
        <fullName evidence="1">Uncharacterized protein</fullName>
    </submittedName>
</protein>
<proteinExistence type="predicted"/>
<name>A0A699GYD2_TANCI</name>